<feature type="region of interest" description="Disordered" evidence="1">
    <location>
        <begin position="149"/>
        <end position="226"/>
    </location>
</feature>
<feature type="compositionally biased region" description="Basic residues" evidence="1">
    <location>
        <begin position="170"/>
        <end position="188"/>
    </location>
</feature>
<sequence>MRSGHPQAVRIPRRRADLAEAVPLPQSRADSLVWWGFRKAVPIQPSRADSCGAVQISRSRADPAQPRNPVARSTFAKPCLSHQAAQIPWRGADFVKQYRSRQARQWNLHRFLEAAPLCAPADRAGSSKRCRSREAMRISAKRCGFRGAVQIPWRRGRTGQGHPAPDPAHRPRHPRPKPLHRLRARRNPRPLPQDRPPHHHDHAHLDGRRQHRRSHPLAKPAAGATE</sequence>
<keyword evidence="3" id="KW-1185">Reference proteome</keyword>
<protein>
    <submittedName>
        <fullName evidence="2">Uncharacterized protein</fullName>
    </submittedName>
</protein>
<dbReference type="EMBL" id="QJKF01000007">
    <property type="protein sequence ID" value="PXX62212.1"/>
    <property type="molecule type" value="Genomic_DNA"/>
</dbReference>
<dbReference type="Proteomes" id="UP000247569">
    <property type="component" value="Unassembled WGS sequence"/>
</dbReference>
<name>A0A318K2H4_9NOCA</name>
<reference evidence="2 3" key="1">
    <citation type="submission" date="2018-05" db="EMBL/GenBank/DDBJ databases">
        <title>Genomic Encyclopedia of Type Strains, Phase IV (KMG-IV): sequencing the most valuable type-strain genomes for metagenomic binning, comparative biology and taxonomic classification.</title>
        <authorList>
            <person name="Goeker M."/>
        </authorList>
    </citation>
    <scope>NUCLEOTIDE SEQUENCE [LARGE SCALE GENOMIC DNA]</scope>
    <source>
        <strain evidence="2 3">DSM 44704</strain>
    </source>
</reference>
<accession>A0A318K2H4</accession>
<proteinExistence type="predicted"/>
<evidence type="ECO:0000313" key="2">
    <source>
        <dbReference type="EMBL" id="PXX62212.1"/>
    </source>
</evidence>
<evidence type="ECO:0000256" key="1">
    <source>
        <dbReference type="SAM" id="MobiDB-lite"/>
    </source>
</evidence>
<gene>
    <name evidence="2" type="ORF">DFR70_10779</name>
</gene>
<comment type="caution">
    <text evidence="2">The sequence shown here is derived from an EMBL/GenBank/DDBJ whole genome shotgun (WGS) entry which is preliminary data.</text>
</comment>
<evidence type="ECO:0000313" key="3">
    <source>
        <dbReference type="Proteomes" id="UP000247569"/>
    </source>
</evidence>
<organism evidence="2 3">
    <name type="scientific">Nocardia tenerifensis</name>
    <dbReference type="NCBI Taxonomy" id="228006"/>
    <lineage>
        <taxon>Bacteria</taxon>
        <taxon>Bacillati</taxon>
        <taxon>Actinomycetota</taxon>
        <taxon>Actinomycetes</taxon>
        <taxon>Mycobacteriales</taxon>
        <taxon>Nocardiaceae</taxon>
        <taxon>Nocardia</taxon>
    </lineage>
</organism>
<dbReference type="AlphaFoldDB" id="A0A318K2H4"/>